<evidence type="ECO:0000313" key="2">
    <source>
        <dbReference type="EMBL" id="TGB10329.1"/>
    </source>
</evidence>
<evidence type="ECO:0000313" key="3">
    <source>
        <dbReference type="Proteomes" id="UP000297948"/>
    </source>
</evidence>
<dbReference type="RefSeq" id="WP_135339154.1">
    <property type="nucleotide sequence ID" value="NZ_JBHLTX010000022.1"/>
</dbReference>
<dbReference type="OrthoDB" id="4558943at2"/>
<dbReference type="Proteomes" id="UP000297948">
    <property type="component" value="Unassembled WGS sequence"/>
</dbReference>
<protein>
    <submittedName>
        <fullName evidence="2">DUF397 domain-containing protein</fullName>
    </submittedName>
</protein>
<evidence type="ECO:0000259" key="1">
    <source>
        <dbReference type="Pfam" id="PF04149"/>
    </source>
</evidence>
<dbReference type="AlphaFoldDB" id="A0A4Z0HC52"/>
<dbReference type="Pfam" id="PF04149">
    <property type="entry name" value="DUF397"/>
    <property type="match status" value="1"/>
</dbReference>
<dbReference type="InterPro" id="IPR007278">
    <property type="entry name" value="DUF397"/>
</dbReference>
<feature type="domain" description="DUF397" evidence="1">
    <location>
        <begin position="24"/>
        <end position="76"/>
    </location>
</feature>
<dbReference type="EMBL" id="SRID01000094">
    <property type="protein sequence ID" value="TGB10329.1"/>
    <property type="molecule type" value="Genomic_DNA"/>
</dbReference>
<accession>A0A4Z0HC52</accession>
<reference evidence="2 3" key="1">
    <citation type="submission" date="2019-03" db="EMBL/GenBank/DDBJ databases">
        <authorList>
            <person name="Gonzalez-Pimentel J.L."/>
        </authorList>
    </citation>
    <scope>NUCLEOTIDE SEQUENCE [LARGE SCALE GENOMIC DNA]</scope>
    <source>
        <strain evidence="2 3">JCM 31289</strain>
    </source>
</reference>
<proteinExistence type="predicted"/>
<gene>
    <name evidence="2" type="ORF">E4099_12865</name>
</gene>
<name>A0A4Z0HC52_9ACTN</name>
<keyword evidence="3" id="KW-1185">Reference proteome</keyword>
<sequence length="85" mass="9298">MDRIHGDRIRVYNGMPARELGTEGWHKPWSGGNGGSCVEAMKLGDGRVALRQSTDPDGPALIYTRHEMRTFIQGAKAGEADFLLA</sequence>
<comment type="caution">
    <text evidence="2">The sequence shown here is derived from an EMBL/GenBank/DDBJ whole genome shotgun (WGS) entry which is preliminary data.</text>
</comment>
<organism evidence="2 3">
    <name type="scientific">Streptomyces palmae</name>
    <dbReference type="NCBI Taxonomy" id="1701085"/>
    <lineage>
        <taxon>Bacteria</taxon>
        <taxon>Bacillati</taxon>
        <taxon>Actinomycetota</taxon>
        <taxon>Actinomycetes</taxon>
        <taxon>Kitasatosporales</taxon>
        <taxon>Streptomycetaceae</taxon>
        <taxon>Streptomyces</taxon>
    </lineage>
</organism>